<dbReference type="InterPro" id="IPR013087">
    <property type="entry name" value="Znf_C2H2_type"/>
</dbReference>
<keyword evidence="2 4" id="KW-0863">Zinc-finger</keyword>
<feature type="domain" description="C2H2-type" evidence="5">
    <location>
        <begin position="6"/>
        <end position="34"/>
    </location>
</feature>
<evidence type="ECO:0000256" key="1">
    <source>
        <dbReference type="ARBA" id="ARBA00022723"/>
    </source>
</evidence>
<dbReference type="PROSITE" id="PS50157">
    <property type="entry name" value="ZINC_FINGER_C2H2_2"/>
    <property type="match status" value="1"/>
</dbReference>
<evidence type="ECO:0000259" key="5">
    <source>
        <dbReference type="PROSITE" id="PS50157"/>
    </source>
</evidence>
<evidence type="ECO:0000256" key="2">
    <source>
        <dbReference type="ARBA" id="ARBA00022771"/>
    </source>
</evidence>
<dbReference type="SMART" id="SM00355">
    <property type="entry name" value="ZnF_C2H2"/>
    <property type="match status" value="1"/>
</dbReference>
<dbReference type="SUPFAM" id="SSF57667">
    <property type="entry name" value="beta-beta-alpha zinc fingers"/>
    <property type="match status" value="1"/>
</dbReference>
<evidence type="ECO:0000256" key="4">
    <source>
        <dbReference type="PROSITE-ProRule" id="PRU00042"/>
    </source>
</evidence>
<accession>A0A9E7N4A5</accession>
<reference evidence="6" key="1">
    <citation type="submission" date="2022-04" db="EMBL/GenBank/DDBJ databases">
        <authorList>
            <person name="Friedrich I."/>
            <person name="Schneider D."/>
            <person name="Poehlein A."/>
            <person name="Hertel R."/>
            <person name="Daniel R."/>
        </authorList>
    </citation>
    <scope>NUCLEOTIDE SEQUENCE</scope>
</reference>
<evidence type="ECO:0000313" key="7">
    <source>
        <dbReference type="Proteomes" id="UP001055634"/>
    </source>
</evidence>
<gene>
    <name evidence="6" type="ORF">GURKE_02160</name>
</gene>
<dbReference type="FunFam" id="3.30.160.60:FF:000446">
    <property type="entry name" value="Zinc finger protein"/>
    <property type="match status" value="1"/>
</dbReference>
<organism evidence="6 7">
    <name type="scientific">Brevundimonas phage vB_BpoS-Gurke</name>
    <dbReference type="NCBI Taxonomy" id="2948599"/>
    <lineage>
        <taxon>Viruses</taxon>
        <taxon>Duplodnaviria</taxon>
        <taxon>Heunggongvirae</taxon>
        <taxon>Uroviricota</taxon>
        <taxon>Caudoviricetes</taxon>
        <taxon>Jeanschmidtviridae</taxon>
        <taxon>Kikimoravirus</taxon>
        <taxon>Kikimoravirus gurke</taxon>
    </lineage>
</organism>
<evidence type="ECO:0000256" key="3">
    <source>
        <dbReference type="ARBA" id="ARBA00022833"/>
    </source>
</evidence>
<evidence type="ECO:0000313" key="6">
    <source>
        <dbReference type="EMBL" id="UTC28247.1"/>
    </source>
</evidence>
<dbReference type="Pfam" id="PF14216">
    <property type="entry name" value="DUF4326"/>
    <property type="match status" value="1"/>
</dbReference>
<dbReference type="Proteomes" id="UP001055634">
    <property type="component" value="Segment"/>
</dbReference>
<keyword evidence="3" id="KW-0862">Zinc</keyword>
<dbReference type="EMBL" id="ON529850">
    <property type="protein sequence ID" value="UTC28247.1"/>
    <property type="molecule type" value="Genomic_DNA"/>
</dbReference>
<keyword evidence="7" id="KW-1185">Reference proteome</keyword>
<keyword evidence="1" id="KW-0479">Metal-binding</keyword>
<proteinExistence type="predicted"/>
<protein>
    <recommendedName>
        <fullName evidence="5">C2H2-type domain-containing protein</fullName>
    </recommendedName>
</protein>
<dbReference type="GO" id="GO:0008270">
    <property type="term" value="F:zinc ion binding"/>
    <property type="evidence" value="ECO:0007669"/>
    <property type="project" value="UniProtKB-KW"/>
</dbReference>
<name>A0A9E7N4A5_9CAUD</name>
<dbReference type="PROSITE" id="PS00028">
    <property type="entry name" value="ZINC_FINGER_C2H2_1"/>
    <property type="match status" value="1"/>
</dbReference>
<sequence length="144" mass="15925">MGGASYKCPECGKWFLAMGALREHHRQAHADLPPEVLNARDYTGSGWPPGSISIMRGTPYGNPYKSGRDGTREDVIARYIAEKSRDPAFITLVRSKLRGRHLVCACKPKACHGDWLLKIANAPLTELDRFFTTSSDSTEETDAT</sequence>
<dbReference type="InterPro" id="IPR025475">
    <property type="entry name" value="DUF4326"/>
</dbReference>
<dbReference type="InterPro" id="IPR036236">
    <property type="entry name" value="Znf_C2H2_sf"/>
</dbReference>